<dbReference type="InterPro" id="IPR037143">
    <property type="entry name" value="4-PPantetheinyl_Trfase_dom_sf"/>
</dbReference>
<dbReference type="PRINTS" id="PR01399">
    <property type="entry name" value="ENTSNTHTASED"/>
</dbReference>
<evidence type="ECO:0000259" key="3">
    <source>
        <dbReference type="Pfam" id="PF17837"/>
    </source>
</evidence>
<dbReference type="InterPro" id="IPR003542">
    <property type="entry name" value="Enbac_synth_compD-like"/>
</dbReference>
<proteinExistence type="predicted"/>
<dbReference type="InterPro" id="IPR041354">
    <property type="entry name" value="4PPT_N"/>
</dbReference>
<dbReference type="Gene3D" id="3.90.470.20">
    <property type="entry name" value="4'-phosphopantetheinyl transferase domain"/>
    <property type="match status" value="1"/>
</dbReference>
<sequence>MLPAPFGVAEVFGDRDDVHLYPVEETAVTDAVPARRREFTTGRHCARQALAGLGLPPGPIPAGPRREPVWPDGVVGSITHCTGYRAAAVARVRAVVAVGVDAEPHEPLPAGLLAAVASPVERARLTGLAPVAPTVCWDRLLFSAKESVYKAWYPLTRRPLGFDGVELTICPSGGTFRARLPVAGPLEPFVRRAPAELTGRWRVTGGLVLTAVIVPAGVT</sequence>
<organism evidence="4 5">
    <name type="scientific">Micromonospora cathayae</name>
    <dbReference type="NCBI Taxonomy" id="3028804"/>
    <lineage>
        <taxon>Bacteria</taxon>
        <taxon>Bacillati</taxon>
        <taxon>Actinomycetota</taxon>
        <taxon>Actinomycetes</taxon>
        <taxon>Micromonosporales</taxon>
        <taxon>Micromonosporaceae</taxon>
        <taxon>Micromonospora</taxon>
    </lineage>
</organism>
<evidence type="ECO:0000313" key="5">
    <source>
        <dbReference type="Proteomes" id="UP001219605"/>
    </source>
</evidence>
<dbReference type="Proteomes" id="UP001219605">
    <property type="component" value="Chromosome"/>
</dbReference>
<evidence type="ECO:0000259" key="2">
    <source>
        <dbReference type="Pfam" id="PF01648"/>
    </source>
</evidence>
<dbReference type="GO" id="GO:0016740">
    <property type="term" value="F:transferase activity"/>
    <property type="evidence" value="ECO:0007669"/>
    <property type="project" value="UniProtKB-KW"/>
</dbReference>
<keyword evidence="5" id="KW-1185">Reference proteome</keyword>
<gene>
    <name evidence="4" type="ORF">PVK37_09265</name>
</gene>
<dbReference type="Pfam" id="PF01648">
    <property type="entry name" value="ACPS"/>
    <property type="match status" value="1"/>
</dbReference>
<evidence type="ECO:0000313" key="4">
    <source>
        <dbReference type="EMBL" id="WDZ86559.1"/>
    </source>
</evidence>
<evidence type="ECO:0000256" key="1">
    <source>
        <dbReference type="ARBA" id="ARBA00022679"/>
    </source>
</evidence>
<dbReference type="SUPFAM" id="SSF56214">
    <property type="entry name" value="4'-phosphopantetheinyl transferase"/>
    <property type="match status" value="1"/>
</dbReference>
<reference evidence="4 5" key="1">
    <citation type="submission" date="2023-02" db="EMBL/GenBank/DDBJ databases">
        <authorList>
            <person name="Mo P."/>
        </authorList>
    </citation>
    <scope>NUCLEOTIDE SEQUENCE [LARGE SCALE GENOMIC DNA]</scope>
    <source>
        <strain evidence="4 5">HUAS 3</strain>
    </source>
</reference>
<name>A0ABY7ZXS6_9ACTN</name>
<feature type="domain" description="4'-phosphopantetheinyl transferase" evidence="2">
    <location>
        <begin position="97"/>
        <end position="175"/>
    </location>
</feature>
<keyword evidence="1 4" id="KW-0808">Transferase</keyword>
<dbReference type="InterPro" id="IPR008278">
    <property type="entry name" value="4-PPantetheinyl_Trfase_dom"/>
</dbReference>
<dbReference type="PANTHER" id="PTHR38096">
    <property type="entry name" value="ENTEROBACTIN SYNTHASE COMPONENT D"/>
    <property type="match status" value="1"/>
</dbReference>
<dbReference type="RefSeq" id="WP_275033394.1">
    <property type="nucleotide sequence ID" value="NZ_CP118615.1"/>
</dbReference>
<dbReference type="PANTHER" id="PTHR38096:SF1">
    <property type="entry name" value="ENTEROBACTIN SYNTHASE COMPONENT D"/>
    <property type="match status" value="1"/>
</dbReference>
<feature type="domain" description="4'-phosphopantetheinyl transferase N-terminal" evidence="3">
    <location>
        <begin position="24"/>
        <end position="90"/>
    </location>
</feature>
<dbReference type="EMBL" id="CP118615">
    <property type="protein sequence ID" value="WDZ86559.1"/>
    <property type="molecule type" value="Genomic_DNA"/>
</dbReference>
<protein>
    <submittedName>
        <fullName evidence="4">4'-phosphopantetheinyl transferase superfamily protein</fullName>
    </submittedName>
</protein>
<dbReference type="Pfam" id="PF17837">
    <property type="entry name" value="4PPT_N"/>
    <property type="match status" value="1"/>
</dbReference>
<accession>A0ABY7ZXS6</accession>